<dbReference type="GO" id="GO:0005615">
    <property type="term" value="C:extracellular space"/>
    <property type="evidence" value="ECO:0007669"/>
    <property type="project" value="UniProtKB-KW"/>
</dbReference>
<evidence type="ECO:0000256" key="2">
    <source>
        <dbReference type="ARBA" id="ARBA00008547"/>
    </source>
</evidence>
<dbReference type="Pfam" id="PF02059">
    <property type="entry name" value="IL3"/>
    <property type="match status" value="1"/>
</dbReference>
<keyword evidence="14" id="KW-1185">Reference proteome</keyword>
<evidence type="ECO:0000256" key="11">
    <source>
        <dbReference type="ARBA" id="ARBA00033034"/>
    </source>
</evidence>
<keyword evidence="7" id="KW-0339">Growth factor</keyword>
<comment type="caution">
    <text evidence="13">The sequence shown here is derived from an EMBL/GenBank/DDBJ whole genome shotgun (WGS) entry which is preliminary data.</text>
</comment>
<feature type="chain" id="PRO_5043673048" description="Interleukin-3" evidence="12">
    <location>
        <begin position="27"/>
        <end position="179"/>
    </location>
</feature>
<dbReference type="GO" id="GO:0005125">
    <property type="term" value="F:cytokine activity"/>
    <property type="evidence" value="ECO:0007669"/>
    <property type="project" value="UniProtKB-KW"/>
</dbReference>
<evidence type="ECO:0000256" key="9">
    <source>
        <dbReference type="ARBA" id="ARBA00031944"/>
    </source>
</evidence>
<dbReference type="GO" id="GO:0006955">
    <property type="term" value="P:immune response"/>
    <property type="evidence" value="ECO:0007669"/>
    <property type="project" value="InterPro"/>
</dbReference>
<gene>
    <name evidence="13" type="primary">Il3</name>
    <name evidence="13" type="ORF">PHOROB_LOCUS4444</name>
</gene>
<evidence type="ECO:0000256" key="6">
    <source>
        <dbReference type="ARBA" id="ARBA00022729"/>
    </source>
</evidence>
<protein>
    <recommendedName>
        <fullName evidence="3">Interleukin-3</fullName>
    </recommendedName>
    <alternativeName>
        <fullName evidence="9">Hematopoietic growth factor</fullName>
    </alternativeName>
    <alternativeName>
        <fullName evidence="8">Mast cell growth factor</fullName>
    </alternativeName>
    <alternativeName>
        <fullName evidence="11">Multipotential colony-stimulating factor</fullName>
    </alternativeName>
    <alternativeName>
        <fullName evidence="10">P-cell-stimulating factor</fullName>
    </alternativeName>
</protein>
<dbReference type="Proteomes" id="UP001152836">
    <property type="component" value="Unassembled WGS sequence"/>
</dbReference>
<comment type="similarity">
    <text evidence="2">Belongs to the IL-3 family.</text>
</comment>
<reference evidence="13" key="1">
    <citation type="submission" date="2022-06" db="EMBL/GenBank/DDBJ databases">
        <authorList>
            <person name="Andreotti S."/>
            <person name="Wyler E."/>
        </authorList>
    </citation>
    <scope>NUCLEOTIDE SEQUENCE</scope>
</reference>
<evidence type="ECO:0000256" key="4">
    <source>
        <dbReference type="ARBA" id="ARBA00022514"/>
    </source>
</evidence>
<evidence type="ECO:0000313" key="14">
    <source>
        <dbReference type="Proteomes" id="UP001152836"/>
    </source>
</evidence>
<keyword evidence="5" id="KW-0964">Secreted</keyword>
<comment type="subcellular location">
    <subcellularLocation>
        <location evidence="1">Secreted</location>
    </subcellularLocation>
</comment>
<dbReference type="PANTHER" id="PTHR48489:SF1">
    <property type="entry name" value="INTERLEUKIN-3"/>
    <property type="match status" value="1"/>
</dbReference>
<evidence type="ECO:0000256" key="8">
    <source>
        <dbReference type="ARBA" id="ARBA00030364"/>
    </source>
</evidence>
<evidence type="ECO:0000313" key="13">
    <source>
        <dbReference type="EMBL" id="CAH6786353.1"/>
    </source>
</evidence>
<dbReference type="GO" id="GO:0008083">
    <property type="term" value="F:growth factor activity"/>
    <property type="evidence" value="ECO:0007669"/>
    <property type="project" value="UniProtKB-KW"/>
</dbReference>
<dbReference type="EMBL" id="CALSGD010001391">
    <property type="protein sequence ID" value="CAH6786353.1"/>
    <property type="molecule type" value="Genomic_DNA"/>
</dbReference>
<dbReference type="GO" id="GO:0005135">
    <property type="term" value="F:interleukin-3 receptor binding"/>
    <property type="evidence" value="ECO:0007669"/>
    <property type="project" value="InterPro"/>
</dbReference>
<evidence type="ECO:0000256" key="12">
    <source>
        <dbReference type="SAM" id="SignalP"/>
    </source>
</evidence>
<sequence length="179" mass="20149">MDLVSSSTSVLFVLLLSLMLFHQGLQNPLRHSDTCHSTSDGACTLNCSLIAIQIMEKLPKINLTYVDDRAILRNDTLQRVNLCEFLSMRAKLEEKKPELKVIKTNLEKLEYCLSTPVSASKMAGIYLEEDLEKFQKKLRFYVSQLNNLLPVPRPPPSPSDSVTSRPVVMECEDSTMTGV</sequence>
<evidence type="ECO:0000256" key="3">
    <source>
        <dbReference type="ARBA" id="ARBA00019466"/>
    </source>
</evidence>
<name>A0AAU9Z2P8_PHORO</name>
<keyword evidence="4" id="KW-0202">Cytokine</keyword>
<evidence type="ECO:0000256" key="1">
    <source>
        <dbReference type="ARBA" id="ARBA00004613"/>
    </source>
</evidence>
<dbReference type="SUPFAM" id="SSF47266">
    <property type="entry name" value="4-helical cytokines"/>
    <property type="match status" value="1"/>
</dbReference>
<organism evidence="13 14">
    <name type="scientific">Phodopus roborovskii</name>
    <name type="common">Roborovski's desert hamster</name>
    <name type="synonym">Cricetulus roborovskii</name>
    <dbReference type="NCBI Taxonomy" id="109678"/>
    <lineage>
        <taxon>Eukaryota</taxon>
        <taxon>Metazoa</taxon>
        <taxon>Chordata</taxon>
        <taxon>Craniata</taxon>
        <taxon>Vertebrata</taxon>
        <taxon>Euteleostomi</taxon>
        <taxon>Mammalia</taxon>
        <taxon>Eutheria</taxon>
        <taxon>Euarchontoglires</taxon>
        <taxon>Glires</taxon>
        <taxon>Rodentia</taxon>
        <taxon>Myomorpha</taxon>
        <taxon>Muroidea</taxon>
        <taxon>Cricetidae</taxon>
        <taxon>Cricetinae</taxon>
        <taxon>Phodopus</taxon>
    </lineage>
</organism>
<evidence type="ECO:0000256" key="7">
    <source>
        <dbReference type="ARBA" id="ARBA00023030"/>
    </source>
</evidence>
<feature type="signal peptide" evidence="12">
    <location>
        <begin position="1"/>
        <end position="26"/>
    </location>
</feature>
<dbReference type="InterPro" id="IPR009079">
    <property type="entry name" value="4_helix_cytokine-like_core"/>
</dbReference>
<evidence type="ECO:0000256" key="10">
    <source>
        <dbReference type="ARBA" id="ARBA00032468"/>
    </source>
</evidence>
<dbReference type="PANTHER" id="PTHR48489">
    <property type="entry name" value="INTERLEUKIN-3"/>
    <property type="match status" value="1"/>
</dbReference>
<proteinExistence type="inferred from homology"/>
<dbReference type="InterPro" id="IPR002183">
    <property type="entry name" value="IL-3"/>
</dbReference>
<dbReference type="PRINTS" id="PR00430">
    <property type="entry name" value="INTERLEUKIN3"/>
</dbReference>
<dbReference type="Gene3D" id="1.20.1250.10">
    <property type="match status" value="1"/>
</dbReference>
<accession>A0AAU9Z2P8</accession>
<keyword evidence="6 12" id="KW-0732">Signal</keyword>
<dbReference type="AlphaFoldDB" id="A0AAU9Z2P8"/>
<evidence type="ECO:0000256" key="5">
    <source>
        <dbReference type="ARBA" id="ARBA00022525"/>
    </source>
</evidence>